<feature type="region of interest" description="Disordered" evidence="1">
    <location>
        <begin position="443"/>
        <end position="477"/>
    </location>
</feature>
<feature type="compositionally biased region" description="Polar residues" evidence="1">
    <location>
        <begin position="155"/>
        <end position="191"/>
    </location>
</feature>
<feature type="compositionally biased region" description="Polar residues" evidence="1">
    <location>
        <begin position="453"/>
        <end position="463"/>
    </location>
</feature>
<feature type="compositionally biased region" description="Polar residues" evidence="1">
    <location>
        <begin position="302"/>
        <end position="323"/>
    </location>
</feature>
<feature type="region of interest" description="Disordered" evidence="1">
    <location>
        <begin position="721"/>
        <end position="812"/>
    </location>
</feature>
<dbReference type="EMBL" id="JAWDGP010005606">
    <property type="protein sequence ID" value="KAK3755145.1"/>
    <property type="molecule type" value="Genomic_DNA"/>
</dbReference>
<feature type="compositionally biased region" description="Polar residues" evidence="1">
    <location>
        <begin position="78"/>
        <end position="96"/>
    </location>
</feature>
<keyword evidence="3" id="KW-1185">Reference proteome</keyword>
<feature type="region of interest" description="Disordered" evidence="1">
    <location>
        <begin position="138"/>
        <end position="323"/>
    </location>
</feature>
<dbReference type="AlphaFoldDB" id="A0AAE0YSU2"/>
<feature type="compositionally biased region" description="Basic and acidic residues" evidence="1">
    <location>
        <begin position="39"/>
        <end position="48"/>
    </location>
</feature>
<feature type="compositionally biased region" description="Polar residues" evidence="1">
    <location>
        <begin position="218"/>
        <end position="227"/>
    </location>
</feature>
<evidence type="ECO:0000256" key="1">
    <source>
        <dbReference type="SAM" id="MobiDB-lite"/>
    </source>
</evidence>
<feature type="compositionally biased region" description="Acidic residues" evidence="1">
    <location>
        <begin position="21"/>
        <end position="38"/>
    </location>
</feature>
<protein>
    <submittedName>
        <fullName evidence="2">Uncharacterized protein</fullName>
    </submittedName>
</protein>
<organism evidence="2 3">
    <name type="scientific">Elysia crispata</name>
    <name type="common">lettuce slug</name>
    <dbReference type="NCBI Taxonomy" id="231223"/>
    <lineage>
        <taxon>Eukaryota</taxon>
        <taxon>Metazoa</taxon>
        <taxon>Spiralia</taxon>
        <taxon>Lophotrochozoa</taxon>
        <taxon>Mollusca</taxon>
        <taxon>Gastropoda</taxon>
        <taxon>Heterobranchia</taxon>
        <taxon>Euthyneura</taxon>
        <taxon>Panpulmonata</taxon>
        <taxon>Sacoglossa</taxon>
        <taxon>Placobranchoidea</taxon>
        <taxon>Plakobranchidae</taxon>
        <taxon>Elysia</taxon>
    </lineage>
</organism>
<feature type="compositionally biased region" description="Polar residues" evidence="1">
    <location>
        <begin position="275"/>
        <end position="294"/>
    </location>
</feature>
<gene>
    <name evidence="2" type="ORF">RRG08_036631</name>
</gene>
<dbReference type="Proteomes" id="UP001283361">
    <property type="component" value="Unassembled WGS sequence"/>
</dbReference>
<comment type="caution">
    <text evidence="2">The sequence shown here is derived from an EMBL/GenBank/DDBJ whole genome shotgun (WGS) entry which is preliminary data.</text>
</comment>
<feature type="region of interest" description="Disordered" evidence="1">
    <location>
        <begin position="634"/>
        <end position="654"/>
    </location>
</feature>
<evidence type="ECO:0000313" key="3">
    <source>
        <dbReference type="Proteomes" id="UP001283361"/>
    </source>
</evidence>
<reference evidence="2" key="1">
    <citation type="journal article" date="2023" name="G3 (Bethesda)">
        <title>A reference genome for the long-term kleptoplast-retaining sea slug Elysia crispata morphotype clarki.</title>
        <authorList>
            <person name="Eastman K.E."/>
            <person name="Pendleton A.L."/>
            <person name="Shaikh M.A."/>
            <person name="Suttiyut T."/>
            <person name="Ogas R."/>
            <person name="Tomko P."/>
            <person name="Gavelis G."/>
            <person name="Widhalm J.R."/>
            <person name="Wisecaver J.H."/>
        </authorList>
    </citation>
    <scope>NUCLEOTIDE SEQUENCE</scope>
    <source>
        <strain evidence="2">ECLA1</strain>
    </source>
</reference>
<feature type="region of interest" description="Disordered" evidence="1">
    <location>
        <begin position="77"/>
        <end position="126"/>
    </location>
</feature>
<accession>A0AAE0YSU2</accession>
<feature type="compositionally biased region" description="Polar residues" evidence="1">
    <location>
        <begin position="785"/>
        <end position="807"/>
    </location>
</feature>
<evidence type="ECO:0000313" key="2">
    <source>
        <dbReference type="EMBL" id="KAK3755145.1"/>
    </source>
</evidence>
<sequence length="1071" mass="113229">MEEIDEVGEVDFGYDLASMMNDDDDDEEEEEVDVNDTDDVNKLEDCKPSSESSTQVQKAHALLTPTMRKVLAVASGSKIPTESTKTNKSGEANQVVTLAKKSLTPTPSKVTDAKAGPATKKTGTQANVKVVKPEVTKTKVSQSVESNKLPAKAASESQKALSQVKTNPSPSIRHTSQLQKAITLKQTSNVPGSLKSPKDLSNFKTVAKGVKTEPASPARTQGSSANVQKVVPGVKLSPTTRGSSTGEIQSKGNEVCKSSLPASSKTLKKPALVSAPSSTSLSTHKQMPTTSTSKVPVEPKTTAANSTRVSSSQAKTSATNATRVNNPQAKTTATNSTCVNSPQAKTTVTKVPLVDKAVIIVKPDVSSKSVETSISVSSANPVASNLVIASSTTVKSAMSTSIATSSTDANQVPSVKTLPSTSSVKQTKPDVKSILPAVITTKNTSPGADVVKNTDSPKVSGSSVAEALSGTPPSGPTAPVIKATVDESSKLTAVAIQSTASSMSTTKTTSTKTVAGKSTIPTTAEANKFANPVCGSRIPLLPTPPSRAAVLSANRVGGTRLLPVAVRKPGPPSISKTTSPREVLAKSTASTAAASKSIAQTASATKIPLLATPSSKTTILSTTVVKTPKSASDLTKSSISMSDTGKNNPSVASAKIKSGTVNPLLYTGLKKQEDRASSPCIAEVMALDVGKDALEDMDLGLTMSLDDKNVGFSDGAESNNKKVIAFKKRPASPPKTGPPIKTKPEVSSSNLPKVKDSVDNSKHRTLPTPANSKKEESVKHEQIDQAITDSVSKITAPQSQTSTNTKVLSKPTGKRIVRRFHRASQTLSKHLSSKLLQCLIRIPALDAPQKAKSTVSVAANLSSEDSQKPFYVSPLPPTVRQDVLDAVLLFNTNQTEARHIKPEVTFTHGISIGHITQADIEKSLFRENIVSRSSFYNFQFNGQDGVMDLYFKNEDAFQAVMTQIRKTKIGPRYLPVTFFKTLNKDEQDPDCPQPFARATVLFDQNFSSSSFLGYAKAIAGLIDRADGKRDHSAQWFTYLPWQELDSLTELMGREITVHNGSPICLGKSWTL</sequence>
<feature type="region of interest" description="Disordered" evidence="1">
    <location>
        <begin position="1"/>
        <end position="58"/>
    </location>
</feature>
<feature type="compositionally biased region" description="Basic and acidic residues" evidence="1">
    <location>
        <begin position="753"/>
        <end position="762"/>
    </location>
</feature>
<feature type="compositionally biased region" description="Polar residues" evidence="1">
    <location>
        <begin position="237"/>
        <end position="252"/>
    </location>
</feature>
<feature type="compositionally biased region" description="Polar residues" evidence="1">
    <location>
        <begin position="634"/>
        <end position="651"/>
    </location>
</feature>
<feature type="compositionally biased region" description="Basic and acidic residues" evidence="1">
    <location>
        <begin position="772"/>
        <end position="783"/>
    </location>
</feature>
<name>A0AAE0YSU2_9GAST</name>
<proteinExistence type="predicted"/>